<dbReference type="RefSeq" id="XP_025594816.1">
    <property type="nucleotide sequence ID" value="XM_025739317.1"/>
</dbReference>
<evidence type="ECO:0000256" key="1">
    <source>
        <dbReference type="SAM" id="MobiDB-lite"/>
    </source>
</evidence>
<protein>
    <submittedName>
        <fullName evidence="2">Uncharacterized protein</fullName>
    </submittedName>
</protein>
<sequence>MVRRRREKEPRLMDFGGDGARKSEALQCLLVEALAVGHARAELAGQRAADAVQAHKRTARQRNVTEKRERQRQVADQEIRRHHAKHDRSEADRNRGDEIDDSVHREQPREWRRRATRIAAHLEKNEGSDDQVEQRR</sequence>
<dbReference type="AlphaFoldDB" id="A0A316YYK3"/>
<accession>A0A316YYK3</accession>
<organism evidence="2 3">
    <name type="scientific">Tilletiopsis washingtonensis</name>
    <dbReference type="NCBI Taxonomy" id="58919"/>
    <lineage>
        <taxon>Eukaryota</taxon>
        <taxon>Fungi</taxon>
        <taxon>Dikarya</taxon>
        <taxon>Basidiomycota</taxon>
        <taxon>Ustilaginomycotina</taxon>
        <taxon>Exobasidiomycetes</taxon>
        <taxon>Entylomatales</taxon>
        <taxon>Entylomatales incertae sedis</taxon>
        <taxon>Tilletiopsis</taxon>
    </lineage>
</organism>
<feature type="compositionally biased region" description="Basic and acidic residues" evidence="1">
    <location>
        <begin position="87"/>
        <end position="110"/>
    </location>
</feature>
<proteinExistence type="predicted"/>
<feature type="region of interest" description="Disordered" evidence="1">
    <location>
        <begin position="44"/>
        <end position="136"/>
    </location>
</feature>
<evidence type="ECO:0000313" key="2">
    <source>
        <dbReference type="EMBL" id="PWN94537.1"/>
    </source>
</evidence>
<dbReference type="Proteomes" id="UP000245946">
    <property type="component" value="Unassembled WGS sequence"/>
</dbReference>
<feature type="compositionally biased region" description="Basic and acidic residues" evidence="1">
    <location>
        <begin position="63"/>
        <end position="79"/>
    </location>
</feature>
<feature type="compositionally biased region" description="Basic and acidic residues" evidence="1">
    <location>
        <begin position="120"/>
        <end position="136"/>
    </location>
</feature>
<gene>
    <name evidence="2" type="ORF">FA09DRAFT_176444</name>
</gene>
<dbReference type="GeneID" id="37266863"/>
<keyword evidence="3" id="KW-1185">Reference proteome</keyword>
<reference evidence="2 3" key="1">
    <citation type="journal article" date="2018" name="Mol. Biol. Evol.">
        <title>Broad Genomic Sampling Reveals a Smut Pathogenic Ancestry of the Fungal Clade Ustilaginomycotina.</title>
        <authorList>
            <person name="Kijpornyongpan T."/>
            <person name="Mondo S.J."/>
            <person name="Barry K."/>
            <person name="Sandor L."/>
            <person name="Lee J."/>
            <person name="Lipzen A."/>
            <person name="Pangilinan J."/>
            <person name="LaButti K."/>
            <person name="Hainaut M."/>
            <person name="Henrissat B."/>
            <person name="Grigoriev I.V."/>
            <person name="Spatafora J.W."/>
            <person name="Aime M.C."/>
        </authorList>
    </citation>
    <scope>NUCLEOTIDE SEQUENCE [LARGE SCALE GENOMIC DNA]</scope>
    <source>
        <strain evidence="2 3">MCA 4186</strain>
    </source>
</reference>
<name>A0A316YYK3_9BASI</name>
<evidence type="ECO:0000313" key="3">
    <source>
        <dbReference type="Proteomes" id="UP000245946"/>
    </source>
</evidence>
<dbReference type="EMBL" id="KZ819311">
    <property type="protein sequence ID" value="PWN94537.1"/>
    <property type="molecule type" value="Genomic_DNA"/>
</dbReference>